<dbReference type="AlphaFoldDB" id="A0A149TLK0"/>
<evidence type="ECO:0000313" key="3">
    <source>
        <dbReference type="EMBL" id="KXV49660.1"/>
    </source>
</evidence>
<organism evidence="3 4">
    <name type="scientific">Gluconobacter albidus</name>
    <dbReference type="NCBI Taxonomy" id="318683"/>
    <lineage>
        <taxon>Bacteria</taxon>
        <taxon>Pseudomonadati</taxon>
        <taxon>Pseudomonadota</taxon>
        <taxon>Alphaproteobacteria</taxon>
        <taxon>Acetobacterales</taxon>
        <taxon>Acetobacteraceae</taxon>
        <taxon>Gluconobacter</taxon>
    </lineage>
</organism>
<protein>
    <submittedName>
        <fullName evidence="3">Uncharacterized protein</fullName>
    </submittedName>
</protein>
<dbReference type="Proteomes" id="UP000075636">
    <property type="component" value="Unassembled WGS sequence"/>
</dbReference>
<feature type="region of interest" description="Disordered" evidence="1">
    <location>
        <begin position="1"/>
        <end position="23"/>
    </location>
</feature>
<dbReference type="RefSeq" id="WP_062106620.1">
    <property type="nucleotide sequence ID" value="NZ_LHZR01000092.1"/>
</dbReference>
<name>A0A149TLK0_9PROT</name>
<proteinExistence type="predicted"/>
<feature type="compositionally biased region" description="Polar residues" evidence="1">
    <location>
        <begin position="1"/>
        <end position="14"/>
    </location>
</feature>
<feature type="transmembrane region" description="Helical" evidence="2">
    <location>
        <begin position="41"/>
        <end position="60"/>
    </location>
</feature>
<gene>
    <name evidence="3" type="ORF">AD945_03775</name>
</gene>
<reference evidence="3 4" key="1">
    <citation type="submission" date="2015-06" db="EMBL/GenBank/DDBJ databases">
        <title>Improved classification and identification of acetic acid bacteria using matrix-assisted laser desorption/ionization time-of-flight mass spectrometry; Gluconobacter nephelii and Gluconobacter uchimurae are later heterotypic synonyms of Gluconobacter japonicus and Gluconobacter oxydans, respectively.</title>
        <authorList>
            <person name="Li L."/>
            <person name="Cleenwerck I."/>
            <person name="De Vuyst L."/>
            <person name="Vandamme P."/>
        </authorList>
    </citation>
    <scope>NUCLEOTIDE SEQUENCE [LARGE SCALE GENOMIC DNA]</scope>
    <source>
        <strain evidence="3 4">LMG 1768</strain>
    </source>
</reference>
<dbReference type="EMBL" id="LHZR01000092">
    <property type="protein sequence ID" value="KXV49660.1"/>
    <property type="molecule type" value="Genomic_DNA"/>
</dbReference>
<feature type="region of interest" description="Disordered" evidence="1">
    <location>
        <begin position="93"/>
        <end position="184"/>
    </location>
</feature>
<accession>A0A149TLK0</accession>
<feature type="compositionally biased region" description="Low complexity" evidence="1">
    <location>
        <begin position="148"/>
        <end position="163"/>
    </location>
</feature>
<sequence length="210" mass="22980">MSEQNTTPPGSEQEGTARVHRGSKLTKFQGTLRETDHIKKILAVAGAGIFLLVAVIVIHGPNKRHHEEQKPANVVQDGPAMDLRAYQQQVEAAQRRRDSDAREQAVKGAGSKDVAPATGIMQAAPTDDPSDVSFIKQTWRQPQTWDDGQQGANQASAGSASPARTARPQAPQVTSDDIQNQEREQRLRARLDAIRARQAALLRQREEASQ</sequence>
<feature type="compositionally biased region" description="Basic and acidic residues" evidence="1">
    <location>
        <begin position="93"/>
        <end position="105"/>
    </location>
</feature>
<evidence type="ECO:0000313" key="4">
    <source>
        <dbReference type="Proteomes" id="UP000075636"/>
    </source>
</evidence>
<dbReference type="OrthoDB" id="7285405at2"/>
<keyword evidence="2" id="KW-0472">Membrane</keyword>
<comment type="caution">
    <text evidence="3">The sequence shown here is derived from an EMBL/GenBank/DDBJ whole genome shotgun (WGS) entry which is preliminary data.</text>
</comment>
<feature type="compositionally biased region" description="Polar residues" evidence="1">
    <location>
        <begin position="135"/>
        <end position="147"/>
    </location>
</feature>
<keyword evidence="2" id="KW-0812">Transmembrane</keyword>
<evidence type="ECO:0000256" key="1">
    <source>
        <dbReference type="SAM" id="MobiDB-lite"/>
    </source>
</evidence>
<dbReference type="PATRIC" id="fig|318683.6.peg.3343"/>
<keyword evidence="2" id="KW-1133">Transmembrane helix</keyword>
<evidence type="ECO:0000256" key="2">
    <source>
        <dbReference type="SAM" id="Phobius"/>
    </source>
</evidence>